<sequence>MNHCLSFEQVSDEVIDYYKITPGNFDTISNCKYDVPSYLDIGKLYSIMIEDCAETGKEVQELMKIFSSFISDEISNFNSDLYYQNPDYSRRGCDAWTEAELLIEKQR</sequence>
<accession>A0ABV1BIA7</accession>
<protein>
    <submittedName>
        <fullName evidence="1">Uncharacterized protein</fullName>
    </submittedName>
</protein>
<proteinExistence type="predicted"/>
<gene>
    <name evidence="1" type="ORF">WMO28_15710</name>
</gene>
<comment type="caution">
    <text evidence="1">The sequence shown here is derived from an EMBL/GenBank/DDBJ whole genome shotgun (WGS) entry which is preliminary data.</text>
</comment>
<reference evidence="1 2" key="1">
    <citation type="submission" date="2024-03" db="EMBL/GenBank/DDBJ databases">
        <title>Human intestinal bacterial collection.</title>
        <authorList>
            <person name="Pauvert C."/>
            <person name="Hitch T.C.A."/>
            <person name="Clavel T."/>
        </authorList>
    </citation>
    <scope>NUCLEOTIDE SEQUENCE [LARGE SCALE GENOMIC DNA]</scope>
    <source>
        <strain evidence="1 2">CLA-JM-H16</strain>
    </source>
</reference>
<dbReference type="EMBL" id="JBBMEJ010000028">
    <property type="protein sequence ID" value="MEQ2372347.1"/>
    <property type="molecule type" value="Genomic_DNA"/>
</dbReference>
<evidence type="ECO:0000313" key="2">
    <source>
        <dbReference type="Proteomes" id="UP001473063"/>
    </source>
</evidence>
<evidence type="ECO:0000313" key="1">
    <source>
        <dbReference type="EMBL" id="MEQ2372347.1"/>
    </source>
</evidence>
<dbReference type="RefSeq" id="WP_349057595.1">
    <property type="nucleotide sequence ID" value="NZ_JBBMEJ010000028.1"/>
</dbReference>
<organism evidence="1 2">
    <name type="scientific">Blautia aquisgranensis</name>
    <dbReference type="NCBI Taxonomy" id="3133153"/>
    <lineage>
        <taxon>Bacteria</taxon>
        <taxon>Bacillati</taxon>
        <taxon>Bacillota</taxon>
        <taxon>Clostridia</taxon>
        <taxon>Lachnospirales</taxon>
        <taxon>Lachnospiraceae</taxon>
        <taxon>Blautia</taxon>
    </lineage>
</organism>
<name>A0ABV1BIA7_9FIRM</name>
<dbReference type="Proteomes" id="UP001473063">
    <property type="component" value="Unassembled WGS sequence"/>
</dbReference>
<keyword evidence="2" id="KW-1185">Reference proteome</keyword>